<sequence length="222" mass="25925">MIISYDSHDGIPSIDDDLVIIGTENHGVYIDILNGLKDRNDLIKVYDSSYNEMDKSKYIDFYGDLINFDGLVSKQVNALIKKIVDYLDNDDINYIQKCVSKLNDYLQEKLFMIDLPLRVTKDVDLKKVIKNLDIHLDSSIISNPYDILEMLIRLKVETNSVSIIVLNNLANYLDDDQLRSIQQLCRESEVPILDIEFNSDCIDRFKFCQYYFIDNDFVDWHN</sequence>
<comment type="caution">
    <text evidence="1">The sequence shown here is derived from an EMBL/GenBank/DDBJ whole genome shotgun (WGS) entry which is preliminary data.</text>
</comment>
<proteinExistence type="predicted"/>
<dbReference type="NCBIfam" id="TIGR01866">
    <property type="entry name" value="cas_Csn2"/>
    <property type="match status" value="1"/>
</dbReference>
<evidence type="ECO:0000313" key="1">
    <source>
        <dbReference type="EMBL" id="KOY79411.1"/>
    </source>
</evidence>
<organism evidence="1 2">
    <name type="scientific">Apilactobacillus kunkeei</name>
    <dbReference type="NCBI Taxonomy" id="148814"/>
    <lineage>
        <taxon>Bacteria</taxon>
        <taxon>Bacillati</taxon>
        <taxon>Bacillota</taxon>
        <taxon>Bacilli</taxon>
        <taxon>Lactobacillales</taxon>
        <taxon>Lactobacillaceae</taxon>
        <taxon>Apilactobacillus</taxon>
    </lineage>
</organism>
<name>A0A0N0CU34_9LACO</name>
<dbReference type="AlphaFoldDB" id="A0A0N0CU34"/>
<dbReference type="Gene3D" id="3.40.50.11940">
    <property type="match status" value="1"/>
</dbReference>
<dbReference type="Proteomes" id="UP000037749">
    <property type="component" value="Unassembled WGS sequence"/>
</dbReference>
<dbReference type="EMBL" id="JXCZ01000014">
    <property type="protein sequence ID" value="KOY79411.1"/>
    <property type="molecule type" value="Genomic_DNA"/>
</dbReference>
<dbReference type="RefSeq" id="WP_053796416.1">
    <property type="nucleotide sequence ID" value="NZ_JXCZ01000014.1"/>
</dbReference>
<reference evidence="1 2" key="1">
    <citation type="journal article" date="2015" name="Genome Biol. Evol.">
        <title>Functionally Structured Genomes in Lactobacillus kunkeei Colonizing the Honey Crop and Food Products of Honeybees and Stingless Bees.</title>
        <authorList>
            <person name="Tamarit D."/>
            <person name="Ellegaard K.M."/>
            <person name="Wikander J."/>
            <person name="Olofsson T."/>
            <person name="Vasquez A."/>
            <person name="Andersson S.G."/>
        </authorList>
    </citation>
    <scope>NUCLEOTIDE SEQUENCE [LARGE SCALE GENOMIC DNA]</scope>
    <source>
        <strain evidence="1 2">LAla</strain>
    </source>
</reference>
<gene>
    <name evidence="1" type="ORF">RZ72_10210</name>
</gene>
<dbReference type="InterPro" id="IPR038600">
    <property type="entry name" value="Csn2_sf"/>
</dbReference>
<evidence type="ECO:0008006" key="3">
    <source>
        <dbReference type="Google" id="ProtNLM"/>
    </source>
</evidence>
<evidence type="ECO:0000313" key="2">
    <source>
        <dbReference type="Proteomes" id="UP000037749"/>
    </source>
</evidence>
<dbReference type="PATRIC" id="fig|148814.9.peg.470"/>
<dbReference type="InterPro" id="IPR010146">
    <property type="entry name" value="CRISPR-assoc_prot_Csn2-typ"/>
</dbReference>
<accession>A0A0N0CU34</accession>
<protein>
    <recommendedName>
        <fullName evidence="3">Type II-A CRISPR-associated protein Csn2</fullName>
    </recommendedName>
</protein>